<dbReference type="SMART" id="SM00981">
    <property type="entry name" value="THUMP"/>
    <property type="match status" value="1"/>
</dbReference>
<evidence type="ECO:0000256" key="14">
    <source>
        <dbReference type="ARBA" id="ARBA00066827"/>
    </source>
</evidence>
<gene>
    <name evidence="19 21" type="primary">thiI</name>
    <name evidence="21" type="ORF">D4A47_09165</name>
</gene>
<dbReference type="PROSITE" id="PS51165">
    <property type="entry name" value="THUMP"/>
    <property type="match status" value="1"/>
</dbReference>
<name>A0A498CPI6_9FIRM</name>
<evidence type="ECO:0000256" key="6">
    <source>
        <dbReference type="ARBA" id="ARBA00022741"/>
    </source>
</evidence>
<keyword evidence="6 19" id="KW-0547">Nucleotide-binding</keyword>
<comment type="function">
    <text evidence="12 19">Catalyzes the ATP-dependent transfer of a sulfur to tRNA to produce 4-thiouridine in position 8 of tRNAs, which functions as a near-UV photosensor. Also catalyzes the transfer of sulfur to the sulfur carrier protein ThiS, forming ThiS-thiocarboxylate. This is a step in the synthesis of thiazole, in the thiamine biosynthesis pathway. The sulfur is donated as persulfide by IscS.</text>
</comment>
<keyword evidence="22" id="KW-1185">Reference proteome</keyword>
<evidence type="ECO:0000256" key="2">
    <source>
        <dbReference type="ARBA" id="ARBA00004948"/>
    </source>
</evidence>
<dbReference type="RefSeq" id="WP_121587051.1">
    <property type="nucleotide sequence ID" value="NZ_RCHT01000015.1"/>
</dbReference>
<dbReference type="Gene3D" id="3.40.50.620">
    <property type="entry name" value="HUPs"/>
    <property type="match status" value="1"/>
</dbReference>
<dbReference type="InterPro" id="IPR020536">
    <property type="entry name" value="ThiI_AANH"/>
</dbReference>
<evidence type="ECO:0000256" key="12">
    <source>
        <dbReference type="ARBA" id="ARBA00058382"/>
    </source>
</evidence>
<evidence type="ECO:0000256" key="16">
    <source>
        <dbReference type="ARBA" id="ARBA00075337"/>
    </source>
</evidence>
<keyword evidence="4 19" id="KW-0820">tRNA-binding</keyword>
<evidence type="ECO:0000256" key="3">
    <source>
        <dbReference type="ARBA" id="ARBA00022490"/>
    </source>
</evidence>
<feature type="domain" description="THUMP" evidence="20">
    <location>
        <begin position="61"/>
        <end position="166"/>
    </location>
</feature>
<evidence type="ECO:0000256" key="7">
    <source>
        <dbReference type="ARBA" id="ARBA00022840"/>
    </source>
</evidence>
<protein>
    <recommendedName>
        <fullName evidence="15 19">Probable tRNA sulfurtransferase</fullName>
        <ecNumber evidence="14 19">2.8.1.4</ecNumber>
    </recommendedName>
    <alternativeName>
        <fullName evidence="16 19">Sulfur carrier protein ThiS sulfurtransferase</fullName>
    </alternativeName>
    <alternativeName>
        <fullName evidence="17 19">Thiamine biosynthesis protein ThiI</fullName>
    </alternativeName>
    <alternativeName>
        <fullName evidence="18 19">tRNA 4-thiouridine synthase</fullName>
    </alternativeName>
</protein>
<keyword evidence="5 19" id="KW-0808">Transferase</keyword>
<dbReference type="Proteomes" id="UP000276301">
    <property type="component" value="Unassembled WGS sequence"/>
</dbReference>
<organism evidence="21 22">
    <name type="scientific">Anaerotruncus massiliensis</name>
    <name type="common">ex Liu et al. 2021</name>
    <dbReference type="NCBI Taxonomy" id="2321404"/>
    <lineage>
        <taxon>Bacteria</taxon>
        <taxon>Bacillati</taxon>
        <taxon>Bacillota</taxon>
        <taxon>Clostridia</taxon>
        <taxon>Eubacteriales</taxon>
        <taxon>Oscillospiraceae</taxon>
        <taxon>Anaerotruncus</taxon>
    </lineage>
</organism>
<dbReference type="GO" id="GO:0009229">
    <property type="term" value="P:thiamine diphosphate biosynthetic process"/>
    <property type="evidence" value="ECO:0007669"/>
    <property type="project" value="UniProtKB-UniRule"/>
</dbReference>
<comment type="similarity">
    <text evidence="13 19">Belongs to the ThiI family.</text>
</comment>
<dbReference type="CDD" id="cd01712">
    <property type="entry name" value="PPase_ThiI"/>
    <property type="match status" value="1"/>
</dbReference>
<keyword evidence="3 19" id="KW-0963">Cytoplasm</keyword>
<dbReference type="GO" id="GO:0009228">
    <property type="term" value="P:thiamine biosynthetic process"/>
    <property type="evidence" value="ECO:0007669"/>
    <property type="project" value="UniProtKB-KW"/>
</dbReference>
<dbReference type="Pfam" id="PF22025">
    <property type="entry name" value="ThiI_fer"/>
    <property type="match status" value="1"/>
</dbReference>
<dbReference type="GO" id="GO:0000049">
    <property type="term" value="F:tRNA binding"/>
    <property type="evidence" value="ECO:0007669"/>
    <property type="project" value="UniProtKB-UniRule"/>
</dbReference>
<dbReference type="EMBL" id="RCHT01000015">
    <property type="protein sequence ID" value="RLL10265.1"/>
    <property type="molecule type" value="Genomic_DNA"/>
</dbReference>
<evidence type="ECO:0000256" key="5">
    <source>
        <dbReference type="ARBA" id="ARBA00022679"/>
    </source>
</evidence>
<feature type="binding site" evidence="19">
    <location>
        <begin position="209"/>
        <end position="210"/>
    </location>
    <ligand>
        <name>ATP</name>
        <dbReference type="ChEBI" id="CHEBI:30616"/>
    </ligand>
</feature>
<evidence type="ECO:0000313" key="22">
    <source>
        <dbReference type="Proteomes" id="UP000276301"/>
    </source>
</evidence>
<feature type="binding site" evidence="19">
    <location>
        <begin position="184"/>
        <end position="185"/>
    </location>
    <ligand>
        <name>ATP</name>
        <dbReference type="ChEBI" id="CHEBI:30616"/>
    </ligand>
</feature>
<comment type="catalytic activity">
    <reaction evidence="11 19">
        <text>[ThiS sulfur-carrier protein]-C-terminal Gly-Gly-AMP + S-sulfanyl-L-cysteinyl-[cysteine desulfurase] + AH2 = [ThiS sulfur-carrier protein]-C-terminal-Gly-aminoethanethioate + L-cysteinyl-[cysteine desulfurase] + A + AMP + 2 H(+)</text>
        <dbReference type="Rhea" id="RHEA:43340"/>
        <dbReference type="Rhea" id="RHEA-COMP:12157"/>
        <dbReference type="Rhea" id="RHEA-COMP:12158"/>
        <dbReference type="Rhea" id="RHEA-COMP:12910"/>
        <dbReference type="Rhea" id="RHEA-COMP:19908"/>
        <dbReference type="ChEBI" id="CHEBI:13193"/>
        <dbReference type="ChEBI" id="CHEBI:15378"/>
        <dbReference type="ChEBI" id="CHEBI:17499"/>
        <dbReference type="ChEBI" id="CHEBI:29950"/>
        <dbReference type="ChEBI" id="CHEBI:61963"/>
        <dbReference type="ChEBI" id="CHEBI:90618"/>
        <dbReference type="ChEBI" id="CHEBI:232372"/>
        <dbReference type="ChEBI" id="CHEBI:456215"/>
    </reaction>
</comment>
<evidence type="ECO:0000259" key="20">
    <source>
        <dbReference type="PROSITE" id="PS51165"/>
    </source>
</evidence>
<dbReference type="GO" id="GO:0005524">
    <property type="term" value="F:ATP binding"/>
    <property type="evidence" value="ECO:0007669"/>
    <property type="project" value="UniProtKB-UniRule"/>
</dbReference>
<evidence type="ECO:0000256" key="9">
    <source>
        <dbReference type="ARBA" id="ARBA00022977"/>
    </source>
</evidence>
<dbReference type="InterPro" id="IPR014729">
    <property type="entry name" value="Rossmann-like_a/b/a_fold"/>
</dbReference>
<keyword evidence="8 19" id="KW-0694">RNA-binding</keyword>
<dbReference type="Pfam" id="PF02926">
    <property type="entry name" value="THUMP"/>
    <property type="match status" value="1"/>
</dbReference>
<dbReference type="Pfam" id="PF02568">
    <property type="entry name" value="ThiI"/>
    <property type="match status" value="1"/>
</dbReference>
<dbReference type="InterPro" id="IPR050102">
    <property type="entry name" value="tRNA_sulfurtransferase_ThiI"/>
</dbReference>
<feature type="binding site" evidence="19">
    <location>
        <position position="288"/>
    </location>
    <ligand>
        <name>ATP</name>
        <dbReference type="ChEBI" id="CHEBI:30616"/>
    </ligand>
</feature>
<comment type="catalytic activity">
    <reaction evidence="10 19">
        <text>[ThiI sulfur-carrier protein]-S-sulfanyl-L-cysteine + a uridine in tRNA + 2 reduced [2Fe-2S]-[ferredoxin] + ATP + H(+) = [ThiI sulfur-carrier protein]-L-cysteine + a 4-thiouridine in tRNA + 2 oxidized [2Fe-2S]-[ferredoxin] + AMP + diphosphate</text>
        <dbReference type="Rhea" id="RHEA:24176"/>
        <dbReference type="Rhea" id="RHEA-COMP:10000"/>
        <dbReference type="Rhea" id="RHEA-COMP:10001"/>
        <dbReference type="Rhea" id="RHEA-COMP:13337"/>
        <dbReference type="Rhea" id="RHEA-COMP:13338"/>
        <dbReference type="Rhea" id="RHEA-COMP:13339"/>
        <dbReference type="Rhea" id="RHEA-COMP:13340"/>
        <dbReference type="ChEBI" id="CHEBI:15378"/>
        <dbReference type="ChEBI" id="CHEBI:29950"/>
        <dbReference type="ChEBI" id="CHEBI:30616"/>
        <dbReference type="ChEBI" id="CHEBI:33019"/>
        <dbReference type="ChEBI" id="CHEBI:33737"/>
        <dbReference type="ChEBI" id="CHEBI:33738"/>
        <dbReference type="ChEBI" id="CHEBI:61963"/>
        <dbReference type="ChEBI" id="CHEBI:65315"/>
        <dbReference type="ChEBI" id="CHEBI:136798"/>
        <dbReference type="ChEBI" id="CHEBI:456215"/>
        <dbReference type="EC" id="2.8.1.4"/>
    </reaction>
</comment>
<dbReference type="InterPro" id="IPR054173">
    <property type="entry name" value="ThiI_fer"/>
</dbReference>
<dbReference type="CDD" id="cd11716">
    <property type="entry name" value="THUMP_ThiI"/>
    <property type="match status" value="1"/>
</dbReference>
<reference evidence="21 22" key="1">
    <citation type="submission" date="2018-10" db="EMBL/GenBank/DDBJ databases">
        <title>Anaerotruncus faecis sp. nov., isolated from human feces.</title>
        <authorList>
            <person name="Wang Y.-J."/>
        </authorList>
    </citation>
    <scope>NUCLEOTIDE SEQUENCE [LARGE SCALE GENOMIC DNA]</scope>
    <source>
        <strain evidence="21 22">22A2-44</strain>
    </source>
</reference>
<dbReference type="UniPathway" id="UPA00060"/>
<dbReference type="SUPFAM" id="SSF52402">
    <property type="entry name" value="Adenine nucleotide alpha hydrolases-like"/>
    <property type="match status" value="1"/>
</dbReference>
<dbReference type="SUPFAM" id="SSF143437">
    <property type="entry name" value="THUMP domain-like"/>
    <property type="match status" value="1"/>
</dbReference>
<dbReference type="GO" id="GO:0052837">
    <property type="term" value="P:thiazole biosynthetic process"/>
    <property type="evidence" value="ECO:0007669"/>
    <property type="project" value="TreeGrafter"/>
</dbReference>
<comment type="caution">
    <text evidence="21">The sequence shown here is derived from an EMBL/GenBank/DDBJ whole genome shotgun (WGS) entry which is preliminary data.</text>
</comment>
<evidence type="ECO:0000256" key="1">
    <source>
        <dbReference type="ARBA" id="ARBA00004496"/>
    </source>
</evidence>
<evidence type="ECO:0000256" key="15">
    <source>
        <dbReference type="ARBA" id="ARBA00071867"/>
    </source>
</evidence>
<evidence type="ECO:0000256" key="18">
    <source>
        <dbReference type="ARBA" id="ARBA00080570"/>
    </source>
</evidence>
<dbReference type="HAMAP" id="MF_00021">
    <property type="entry name" value="ThiI"/>
    <property type="match status" value="1"/>
</dbReference>
<keyword evidence="7 19" id="KW-0067">ATP-binding</keyword>
<keyword evidence="9 19" id="KW-0784">Thiamine biosynthesis</keyword>
<dbReference type="GO" id="GO:0005829">
    <property type="term" value="C:cytosol"/>
    <property type="evidence" value="ECO:0007669"/>
    <property type="project" value="TreeGrafter"/>
</dbReference>
<evidence type="ECO:0000256" key="13">
    <source>
        <dbReference type="ARBA" id="ARBA00061472"/>
    </source>
</evidence>
<evidence type="ECO:0000256" key="17">
    <source>
        <dbReference type="ARBA" id="ARBA00077849"/>
    </source>
</evidence>
<dbReference type="GO" id="GO:0002937">
    <property type="term" value="P:tRNA 4-thiouridine biosynthesis"/>
    <property type="evidence" value="ECO:0007669"/>
    <property type="project" value="TreeGrafter"/>
</dbReference>
<dbReference type="InterPro" id="IPR049962">
    <property type="entry name" value="THUMP_ThiI"/>
</dbReference>
<evidence type="ECO:0000256" key="10">
    <source>
        <dbReference type="ARBA" id="ARBA00050570"/>
    </source>
</evidence>
<proteinExistence type="inferred from homology"/>
<feature type="binding site" evidence="19">
    <location>
        <position position="266"/>
    </location>
    <ligand>
        <name>ATP</name>
        <dbReference type="ChEBI" id="CHEBI:30616"/>
    </ligand>
</feature>
<evidence type="ECO:0000256" key="4">
    <source>
        <dbReference type="ARBA" id="ARBA00022555"/>
    </source>
</evidence>
<evidence type="ECO:0000313" key="21">
    <source>
        <dbReference type="EMBL" id="RLL10265.1"/>
    </source>
</evidence>
<dbReference type="EC" id="2.8.1.4" evidence="14 19"/>
<dbReference type="PANTHER" id="PTHR43209:SF1">
    <property type="entry name" value="TRNA SULFURTRANSFERASE"/>
    <property type="match status" value="1"/>
</dbReference>
<evidence type="ECO:0000256" key="19">
    <source>
        <dbReference type="HAMAP-Rule" id="MF_00021"/>
    </source>
</evidence>
<evidence type="ECO:0000256" key="8">
    <source>
        <dbReference type="ARBA" id="ARBA00022884"/>
    </source>
</evidence>
<dbReference type="Gene3D" id="3.30.2130.30">
    <property type="match status" value="1"/>
</dbReference>
<accession>A0A498CPI6</accession>
<dbReference type="GO" id="GO:0004810">
    <property type="term" value="F:CCA tRNA nucleotidyltransferase activity"/>
    <property type="evidence" value="ECO:0007669"/>
    <property type="project" value="InterPro"/>
</dbReference>
<dbReference type="InterPro" id="IPR003720">
    <property type="entry name" value="tRNA_STrfase"/>
</dbReference>
<dbReference type="NCBIfam" id="TIGR00342">
    <property type="entry name" value="tRNA uracil 4-sulfurtransferase ThiI"/>
    <property type="match status" value="1"/>
</dbReference>
<dbReference type="FunFam" id="3.40.50.620:FF:000053">
    <property type="entry name" value="Probable tRNA sulfurtransferase"/>
    <property type="match status" value="1"/>
</dbReference>
<dbReference type="InterPro" id="IPR004114">
    <property type="entry name" value="THUMP_dom"/>
</dbReference>
<feature type="binding site" evidence="19">
    <location>
        <position position="297"/>
    </location>
    <ligand>
        <name>ATP</name>
        <dbReference type="ChEBI" id="CHEBI:30616"/>
    </ligand>
</feature>
<dbReference type="GO" id="GO:0140741">
    <property type="term" value="F:tRNA-uracil-4 sulfurtransferase activity"/>
    <property type="evidence" value="ECO:0007669"/>
    <property type="project" value="UniProtKB-EC"/>
</dbReference>
<dbReference type="InterPro" id="IPR049961">
    <property type="entry name" value="ThiI_N"/>
</dbReference>
<evidence type="ECO:0000256" key="11">
    <source>
        <dbReference type="ARBA" id="ARBA00052330"/>
    </source>
</evidence>
<comment type="subcellular location">
    <subcellularLocation>
        <location evidence="1 19">Cytoplasm</location>
    </subcellularLocation>
</comment>
<dbReference type="PANTHER" id="PTHR43209">
    <property type="entry name" value="TRNA SULFURTRANSFERASE"/>
    <property type="match status" value="1"/>
</dbReference>
<sequence>MKELILLKCGELALKGLNRRTFEEVLMKNCRRRLETLGNFKIRSAQSTIYVEPENEEIDIDEAVDRLSRVFGVAALTRAAIVEKDFAKIRAAAPGYLREALEGARTFKVEAKRSDKTFPMKSPEICMEMGAALLEAYPRLTVDVHHPDVTVYVEIREVAAYLHTDQLHGAGGLPVGTSGRAMLLISGGIDSPVAGWMMAKRGLEVMAVHFVSPPYTSEFALEKVRTLCKKMSAWCGRVRLVVVPFTEIQEAIRDNCPEDIFTVVMRRMMMKIAARIARENGCGALVTGESLAQVASQTLDALACTDVASDLPVLRPVIGMDKDEIVRIANKIDTFETSILPYEDCCTVFTPRHPKTKPRLGYVLEAESRLDAEAMLACATENTRMETIG</sequence>
<comment type="pathway">
    <text evidence="2 19">Cofactor biosynthesis; thiamine diphosphate biosynthesis.</text>
</comment>
<dbReference type="AlphaFoldDB" id="A0A498CPI6"/>